<name>A0ABU6ZCG3_9FABA</name>
<dbReference type="Proteomes" id="UP001341840">
    <property type="component" value="Unassembled WGS sequence"/>
</dbReference>
<dbReference type="EMBL" id="JASCZI010272051">
    <property type="protein sequence ID" value="MED6219650.1"/>
    <property type="molecule type" value="Genomic_DNA"/>
</dbReference>
<organism evidence="1 2">
    <name type="scientific">Stylosanthes scabra</name>
    <dbReference type="NCBI Taxonomy" id="79078"/>
    <lineage>
        <taxon>Eukaryota</taxon>
        <taxon>Viridiplantae</taxon>
        <taxon>Streptophyta</taxon>
        <taxon>Embryophyta</taxon>
        <taxon>Tracheophyta</taxon>
        <taxon>Spermatophyta</taxon>
        <taxon>Magnoliopsida</taxon>
        <taxon>eudicotyledons</taxon>
        <taxon>Gunneridae</taxon>
        <taxon>Pentapetalae</taxon>
        <taxon>rosids</taxon>
        <taxon>fabids</taxon>
        <taxon>Fabales</taxon>
        <taxon>Fabaceae</taxon>
        <taxon>Papilionoideae</taxon>
        <taxon>50 kb inversion clade</taxon>
        <taxon>dalbergioids sensu lato</taxon>
        <taxon>Dalbergieae</taxon>
        <taxon>Pterocarpus clade</taxon>
        <taxon>Stylosanthes</taxon>
    </lineage>
</organism>
<evidence type="ECO:0000313" key="2">
    <source>
        <dbReference type="Proteomes" id="UP001341840"/>
    </source>
</evidence>
<sequence>MCLASGVLNVSRVTTSVKDFTDSSQCIRSHSKNLLLHLKSQFHRNPSQKPQLAMHSPRSEFISYIILGTYALTNPFIFPESCPFTIAYTQSQPIDTYIIESLIVSDAPHYILPWATRLTLSMLYHRSRDWDFVTRRHYSFLLPILLDFRLSSNDEKN</sequence>
<protein>
    <submittedName>
        <fullName evidence="1">Uncharacterized protein</fullName>
    </submittedName>
</protein>
<accession>A0ABU6ZCG3</accession>
<keyword evidence="2" id="KW-1185">Reference proteome</keyword>
<proteinExistence type="predicted"/>
<comment type="caution">
    <text evidence="1">The sequence shown here is derived from an EMBL/GenBank/DDBJ whole genome shotgun (WGS) entry which is preliminary data.</text>
</comment>
<evidence type="ECO:0000313" key="1">
    <source>
        <dbReference type="EMBL" id="MED6219650.1"/>
    </source>
</evidence>
<reference evidence="1 2" key="1">
    <citation type="journal article" date="2023" name="Plants (Basel)">
        <title>Bridging the Gap: Combining Genomics and Transcriptomics Approaches to Understand Stylosanthes scabra, an Orphan Legume from the Brazilian Caatinga.</title>
        <authorList>
            <person name="Ferreira-Neto J.R.C."/>
            <person name="da Silva M.D."/>
            <person name="Binneck E."/>
            <person name="de Melo N.F."/>
            <person name="da Silva R.H."/>
            <person name="de Melo A.L.T.M."/>
            <person name="Pandolfi V."/>
            <person name="Bustamante F.O."/>
            <person name="Brasileiro-Vidal A.C."/>
            <person name="Benko-Iseppon A.M."/>
        </authorList>
    </citation>
    <scope>NUCLEOTIDE SEQUENCE [LARGE SCALE GENOMIC DNA]</scope>
    <source>
        <tissue evidence="1">Leaves</tissue>
    </source>
</reference>
<gene>
    <name evidence="1" type="ORF">PIB30_037716</name>
</gene>